<feature type="region of interest" description="Disordered" evidence="3">
    <location>
        <begin position="88"/>
        <end position="144"/>
    </location>
</feature>
<dbReference type="InterPro" id="IPR032567">
    <property type="entry name" value="RTL1-rel"/>
</dbReference>
<dbReference type="OrthoDB" id="5552562at2759"/>
<dbReference type="Pfam" id="PF00098">
    <property type="entry name" value="zf-CCHC"/>
    <property type="match status" value="1"/>
</dbReference>
<dbReference type="SUPFAM" id="SSF57756">
    <property type="entry name" value="Retrovirus zinc finger-like domains"/>
    <property type="match status" value="1"/>
</dbReference>
<keyword evidence="2" id="KW-0479">Metal-binding</keyword>
<dbReference type="GO" id="GO:0003676">
    <property type="term" value="F:nucleic acid binding"/>
    <property type="evidence" value="ECO:0007669"/>
    <property type="project" value="InterPro"/>
</dbReference>
<reference evidence="5 6" key="1">
    <citation type="submission" date="2014-04" db="EMBL/GenBank/DDBJ databases">
        <authorList>
            <consortium name="DOE Joint Genome Institute"/>
            <person name="Kuo A."/>
            <person name="Kohler A."/>
            <person name="Costa M.D."/>
            <person name="Nagy L.G."/>
            <person name="Floudas D."/>
            <person name="Copeland A."/>
            <person name="Barry K.W."/>
            <person name="Cichocki N."/>
            <person name="Veneault-Fourrey C."/>
            <person name="LaButti K."/>
            <person name="Lindquist E.A."/>
            <person name="Lipzen A."/>
            <person name="Lundell T."/>
            <person name="Morin E."/>
            <person name="Murat C."/>
            <person name="Sun H."/>
            <person name="Tunlid A."/>
            <person name="Henrissat B."/>
            <person name="Grigoriev I.V."/>
            <person name="Hibbett D.S."/>
            <person name="Martin F."/>
            <person name="Nordberg H.P."/>
            <person name="Cantor M.N."/>
            <person name="Hua S.X."/>
        </authorList>
    </citation>
    <scope>NUCLEOTIDE SEQUENCE [LARGE SCALE GENOMIC DNA]</scope>
    <source>
        <strain evidence="5 6">Marx 270</strain>
    </source>
</reference>
<feature type="compositionally biased region" description="Basic and acidic residues" evidence="3">
    <location>
        <begin position="97"/>
        <end position="107"/>
    </location>
</feature>
<dbReference type="PANTHER" id="PTHR15503:SF22">
    <property type="entry name" value="TRANSPOSON TY3-I GAG POLYPROTEIN"/>
    <property type="match status" value="1"/>
</dbReference>
<dbReference type="InterPro" id="IPR001878">
    <property type="entry name" value="Znf_CCHC"/>
</dbReference>
<dbReference type="SMART" id="SM00343">
    <property type="entry name" value="ZnF_C2HC"/>
    <property type="match status" value="1"/>
</dbReference>
<protein>
    <recommendedName>
        <fullName evidence="4">CCHC-type domain-containing protein</fullName>
    </recommendedName>
</protein>
<evidence type="ECO:0000256" key="2">
    <source>
        <dbReference type="PROSITE-ProRule" id="PRU00047"/>
    </source>
</evidence>
<dbReference type="STRING" id="870435.A0A0C3NIR9"/>
<evidence type="ECO:0000313" key="6">
    <source>
        <dbReference type="Proteomes" id="UP000054217"/>
    </source>
</evidence>
<dbReference type="PANTHER" id="PTHR15503">
    <property type="entry name" value="LDOC1 RELATED"/>
    <property type="match status" value="1"/>
</dbReference>
<dbReference type="EMBL" id="KN831993">
    <property type="protein sequence ID" value="KIO00865.1"/>
    <property type="molecule type" value="Genomic_DNA"/>
</dbReference>
<keyword evidence="6" id="KW-1185">Reference proteome</keyword>
<reference evidence="6" key="2">
    <citation type="submission" date="2015-01" db="EMBL/GenBank/DDBJ databases">
        <title>Evolutionary Origins and Diversification of the Mycorrhizal Mutualists.</title>
        <authorList>
            <consortium name="DOE Joint Genome Institute"/>
            <consortium name="Mycorrhizal Genomics Consortium"/>
            <person name="Kohler A."/>
            <person name="Kuo A."/>
            <person name="Nagy L.G."/>
            <person name="Floudas D."/>
            <person name="Copeland A."/>
            <person name="Barry K.W."/>
            <person name="Cichocki N."/>
            <person name="Veneault-Fourrey C."/>
            <person name="LaButti K."/>
            <person name="Lindquist E.A."/>
            <person name="Lipzen A."/>
            <person name="Lundell T."/>
            <person name="Morin E."/>
            <person name="Murat C."/>
            <person name="Riley R."/>
            <person name="Ohm R."/>
            <person name="Sun H."/>
            <person name="Tunlid A."/>
            <person name="Henrissat B."/>
            <person name="Grigoriev I.V."/>
            <person name="Hibbett D.S."/>
            <person name="Martin F."/>
        </authorList>
    </citation>
    <scope>NUCLEOTIDE SEQUENCE [LARGE SCALE GENOMIC DNA]</scope>
    <source>
        <strain evidence="6">Marx 270</strain>
    </source>
</reference>
<feature type="compositionally biased region" description="Polar residues" evidence="3">
    <location>
        <begin position="109"/>
        <end position="129"/>
    </location>
</feature>
<evidence type="ECO:0000256" key="3">
    <source>
        <dbReference type="SAM" id="MobiDB-lite"/>
    </source>
</evidence>
<dbReference type="InParanoid" id="A0A0C3NIR9"/>
<dbReference type="Pfam" id="PF03732">
    <property type="entry name" value="Retrotrans_gag"/>
    <property type="match status" value="1"/>
</dbReference>
<dbReference type="Gene3D" id="4.10.60.10">
    <property type="entry name" value="Zinc finger, CCHC-type"/>
    <property type="match status" value="1"/>
</dbReference>
<evidence type="ECO:0000313" key="5">
    <source>
        <dbReference type="EMBL" id="KIO00865.1"/>
    </source>
</evidence>
<accession>A0A0C3NIR9</accession>
<keyword evidence="1" id="KW-0507">mRNA processing</keyword>
<dbReference type="GO" id="GO:0006397">
    <property type="term" value="P:mRNA processing"/>
    <property type="evidence" value="ECO:0007669"/>
    <property type="project" value="UniProtKB-KW"/>
</dbReference>
<evidence type="ECO:0000256" key="1">
    <source>
        <dbReference type="ARBA" id="ARBA00022664"/>
    </source>
</evidence>
<name>A0A0C3NIR9_PISTI</name>
<sequence>MDSWHEFVIKLQLTFGRHDPVAEAKNQLDHLTMKETHCINKYMVEFNRLATQVQGYSNRALHHFFYASLPNQIKDKISWEVQCQNWSSSNQNSSKTGNRDSNTDKGKSLASNTSQPPAAPKTGSTNARSSKPEPASNKLSKDGKLTAAKQKRCFDLKLCMFCGGEGHIAKECPKKVAKARAAAAALEATPEASTKAKK</sequence>
<dbReference type="AlphaFoldDB" id="A0A0C3NIR9"/>
<feature type="domain" description="CCHC-type" evidence="4">
    <location>
        <begin position="159"/>
        <end position="174"/>
    </location>
</feature>
<proteinExistence type="predicted"/>
<gene>
    <name evidence="5" type="ORF">M404DRAFT_29259</name>
</gene>
<keyword evidence="2" id="KW-0863">Zinc-finger</keyword>
<dbReference type="PROSITE" id="PS50158">
    <property type="entry name" value="ZF_CCHC"/>
    <property type="match status" value="1"/>
</dbReference>
<dbReference type="GO" id="GO:0008270">
    <property type="term" value="F:zinc ion binding"/>
    <property type="evidence" value="ECO:0007669"/>
    <property type="project" value="UniProtKB-KW"/>
</dbReference>
<dbReference type="InterPro" id="IPR036875">
    <property type="entry name" value="Znf_CCHC_sf"/>
</dbReference>
<dbReference type="HOGENOM" id="CLU_033743_4_0_1"/>
<dbReference type="Proteomes" id="UP000054217">
    <property type="component" value="Unassembled WGS sequence"/>
</dbReference>
<evidence type="ECO:0000259" key="4">
    <source>
        <dbReference type="PROSITE" id="PS50158"/>
    </source>
</evidence>
<dbReference type="InterPro" id="IPR005162">
    <property type="entry name" value="Retrotrans_gag_dom"/>
</dbReference>
<organism evidence="5 6">
    <name type="scientific">Pisolithus tinctorius Marx 270</name>
    <dbReference type="NCBI Taxonomy" id="870435"/>
    <lineage>
        <taxon>Eukaryota</taxon>
        <taxon>Fungi</taxon>
        <taxon>Dikarya</taxon>
        <taxon>Basidiomycota</taxon>
        <taxon>Agaricomycotina</taxon>
        <taxon>Agaricomycetes</taxon>
        <taxon>Agaricomycetidae</taxon>
        <taxon>Boletales</taxon>
        <taxon>Sclerodermatineae</taxon>
        <taxon>Pisolithaceae</taxon>
        <taxon>Pisolithus</taxon>
    </lineage>
</organism>
<keyword evidence="2" id="KW-0862">Zinc</keyword>